<evidence type="ECO:0000256" key="5">
    <source>
        <dbReference type="ARBA" id="ARBA00022679"/>
    </source>
</evidence>
<dbReference type="Pfam" id="PF02518">
    <property type="entry name" value="HATPase_c"/>
    <property type="match status" value="1"/>
</dbReference>
<dbReference type="Gene3D" id="3.30.565.10">
    <property type="entry name" value="Histidine kinase-like ATPase, C-terminal domain"/>
    <property type="match status" value="1"/>
</dbReference>
<dbReference type="GO" id="GO:0005737">
    <property type="term" value="C:cytoplasm"/>
    <property type="evidence" value="ECO:0007669"/>
    <property type="project" value="InterPro"/>
</dbReference>
<feature type="region of interest" description="Disordered" evidence="12">
    <location>
        <begin position="284"/>
        <end position="329"/>
    </location>
</feature>
<dbReference type="InterPro" id="IPR008207">
    <property type="entry name" value="Sig_transdc_His_kin_Hpt_dom"/>
</dbReference>
<evidence type="ECO:0000313" key="17">
    <source>
        <dbReference type="EMBL" id="HFC93613.1"/>
    </source>
</evidence>
<dbReference type="AlphaFoldDB" id="A0A7V2T5A1"/>
<comment type="catalytic activity">
    <reaction evidence="1">
        <text>ATP + protein L-histidine = ADP + protein N-phospho-L-histidine.</text>
        <dbReference type="EC" id="2.7.13.3"/>
    </reaction>
</comment>
<evidence type="ECO:0000256" key="4">
    <source>
        <dbReference type="ARBA" id="ARBA00022553"/>
    </source>
</evidence>
<keyword evidence="6" id="KW-0418">Kinase</keyword>
<dbReference type="PROSITE" id="PS50851">
    <property type="entry name" value="CHEW"/>
    <property type="match status" value="1"/>
</dbReference>
<evidence type="ECO:0000256" key="7">
    <source>
        <dbReference type="ARBA" id="ARBA00023012"/>
    </source>
</evidence>
<sequence>ARLAHTIKGSSAVVGLDAVASFAHKLEDILEYSVEQQLPPKVADLLVESSDCLEAMFESLLAQSQPPQHYPQLLEQLTQWDKKFSSGYIYQPAKVDVESDNKVDKTANSASKSDTQDKDSNYALEWDKNIHPELLEAYMGETPEHVVEIAKLLRDIAKLEKANKGKISKTLSNICQKTSHLAHSIKGSSATVGINPVANICQPLEEILDYASNNKLPSSLSILLTESANLLESLYDSLLSEGSPPKEYPALYKKLSNWRQHLSVEQLAEKESVEQLAEKESVEQLAEKESVEQKVVAQQQNKHSRSEITSDTKQHQEKTGTDESKKNSKFSLNFRPLSEILPPPSAPTTLEEITPTTQRANLNETTLRVPVSTIDNLLGFSSELITANTQMVDQISDLLSNRQSLNERNERVRSMLDELEWAINQQSAMGVNQTDNKTIINASSQTDKPSMDSLEMDSYNELHSIAGLLSETIEDDRKISISLAQKLSELKVQAQTQKRINNELNSTVLNMRMESVNILTPRLQRIVRETCRQTNKEAKLEILGDEIALDTDIIKGLVDPLLHLLRNAIDHGIETSEIRIKKSKDKIGKIQLKFIQQGDQVVLTLKDDGAGIDPEMIYQAAIKKGLIDSDKKLSKEEKLRLILLPSLSSRDEVTETSGRGVGMDVVNLAVQNLSGNISIDSHKDQGSEMRIQIPLTLSTANILLVDVLGNTLAIPNASIQQVYYLSRNSVIEKSGRLFLDYQQQQIPLLALSTLLSWSTSRLVTDKSQTVLIIKHRSKHYALYVDQILKPLNITIKTLKPWMTNITGVNGVCLLPNGVVAPVLNLFDLLQTSVKRALKTAINITNSAAININQNKILVVDDSLSNRTALRLMLEALGHEVGTAVDGADALRQLEKTPFKLVITDLEMPNMNGLELVESLRIWAETKDLPVIMVTSRSTTKHRTLARQAGVDEYLIKPVDNSTLQTAIEQYETPKKLKKVEKQWGIK</sequence>
<dbReference type="PANTHER" id="PTHR43395:SF1">
    <property type="entry name" value="CHEMOTAXIS PROTEIN CHEA"/>
    <property type="match status" value="1"/>
</dbReference>
<dbReference type="InterPro" id="IPR051315">
    <property type="entry name" value="Bact_Chemotaxis_CheA"/>
</dbReference>
<feature type="modified residue" description="Phosphohistidine" evidence="9">
    <location>
        <position position="5"/>
    </location>
</feature>
<evidence type="ECO:0000259" key="15">
    <source>
        <dbReference type="PROSITE" id="PS50851"/>
    </source>
</evidence>
<dbReference type="Pfam" id="PF00072">
    <property type="entry name" value="Response_reg"/>
    <property type="match status" value="1"/>
</dbReference>
<feature type="compositionally biased region" description="Basic and acidic residues" evidence="12">
    <location>
        <begin position="304"/>
        <end position="326"/>
    </location>
</feature>
<dbReference type="Pfam" id="PF01627">
    <property type="entry name" value="Hpt"/>
    <property type="match status" value="2"/>
</dbReference>
<dbReference type="SUPFAM" id="SSF50341">
    <property type="entry name" value="CheW-like"/>
    <property type="match status" value="1"/>
</dbReference>
<dbReference type="SMART" id="SM01231">
    <property type="entry name" value="H-kinase_dim"/>
    <property type="match status" value="1"/>
</dbReference>
<keyword evidence="7" id="KW-0902">Two-component regulatory system</keyword>
<dbReference type="SMART" id="SM00448">
    <property type="entry name" value="REC"/>
    <property type="match status" value="1"/>
</dbReference>
<dbReference type="InterPro" id="IPR001789">
    <property type="entry name" value="Sig_transdc_resp-reg_receiver"/>
</dbReference>
<evidence type="ECO:0000259" key="13">
    <source>
        <dbReference type="PROSITE" id="PS50109"/>
    </source>
</evidence>
<feature type="modified residue" description="Phosphohistidine" evidence="9">
    <location>
        <position position="183"/>
    </location>
</feature>
<feature type="non-terminal residue" evidence="17">
    <location>
        <position position="1"/>
    </location>
</feature>
<evidence type="ECO:0000256" key="11">
    <source>
        <dbReference type="SAM" id="Coils"/>
    </source>
</evidence>
<feature type="domain" description="Response regulatory" evidence="14">
    <location>
        <begin position="855"/>
        <end position="971"/>
    </location>
</feature>
<dbReference type="InterPro" id="IPR036061">
    <property type="entry name" value="CheW-like_dom_sf"/>
</dbReference>
<protein>
    <recommendedName>
        <fullName evidence="3">Chemotaxis protein CheA</fullName>
        <ecNumber evidence="2">2.7.13.3</ecNumber>
    </recommendedName>
</protein>
<dbReference type="PROSITE" id="PS50109">
    <property type="entry name" value="HIS_KIN"/>
    <property type="match status" value="1"/>
</dbReference>
<dbReference type="SUPFAM" id="SSF47226">
    <property type="entry name" value="Histidine-containing phosphotransfer domain, HPT domain"/>
    <property type="match status" value="2"/>
</dbReference>
<feature type="modified residue" description="4-aspartylphosphate" evidence="10">
    <location>
        <position position="904"/>
    </location>
</feature>
<feature type="domain" description="Histidine kinase" evidence="13">
    <location>
        <begin position="453"/>
        <end position="697"/>
    </location>
</feature>
<accession>A0A7V2T5A1</accession>
<evidence type="ECO:0000256" key="8">
    <source>
        <dbReference type="ARBA" id="ARBA00035100"/>
    </source>
</evidence>
<dbReference type="Pfam" id="PF01584">
    <property type="entry name" value="CheW"/>
    <property type="match status" value="1"/>
</dbReference>
<organism evidence="17">
    <name type="scientific">Leucothrix mucor</name>
    <dbReference type="NCBI Taxonomy" id="45248"/>
    <lineage>
        <taxon>Bacteria</taxon>
        <taxon>Pseudomonadati</taxon>
        <taxon>Pseudomonadota</taxon>
        <taxon>Gammaproteobacteria</taxon>
        <taxon>Thiotrichales</taxon>
        <taxon>Thiotrichaceae</taxon>
        <taxon>Leucothrix</taxon>
    </lineage>
</organism>
<dbReference type="EMBL" id="DRMS01000472">
    <property type="protein sequence ID" value="HFC93613.1"/>
    <property type="molecule type" value="Genomic_DNA"/>
</dbReference>
<dbReference type="GO" id="GO:0000155">
    <property type="term" value="F:phosphorelay sensor kinase activity"/>
    <property type="evidence" value="ECO:0007669"/>
    <property type="project" value="InterPro"/>
</dbReference>
<dbReference type="InterPro" id="IPR005467">
    <property type="entry name" value="His_kinase_dom"/>
</dbReference>
<feature type="domain" description="HPt" evidence="16">
    <location>
        <begin position="1"/>
        <end position="60"/>
    </location>
</feature>
<evidence type="ECO:0000259" key="16">
    <source>
        <dbReference type="PROSITE" id="PS50894"/>
    </source>
</evidence>
<evidence type="ECO:0000256" key="12">
    <source>
        <dbReference type="SAM" id="MobiDB-lite"/>
    </source>
</evidence>
<name>A0A7V2T5A1_LEUMU</name>
<keyword evidence="5" id="KW-0808">Transferase</keyword>
<keyword evidence="11" id="KW-0175">Coiled coil</keyword>
<dbReference type="InterPro" id="IPR002545">
    <property type="entry name" value="CheW-lke_dom"/>
</dbReference>
<comment type="caution">
    <text evidence="17">The sequence shown here is derived from an EMBL/GenBank/DDBJ whole genome shotgun (WGS) entry which is preliminary data.</text>
</comment>
<dbReference type="InterPro" id="IPR011006">
    <property type="entry name" value="CheY-like_superfamily"/>
</dbReference>
<evidence type="ECO:0000256" key="10">
    <source>
        <dbReference type="PROSITE-ProRule" id="PRU00169"/>
    </source>
</evidence>
<dbReference type="Proteomes" id="UP000885750">
    <property type="component" value="Unassembled WGS sequence"/>
</dbReference>
<dbReference type="FunFam" id="3.30.565.10:FF:000016">
    <property type="entry name" value="Chemotaxis protein CheA, putative"/>
    <property type="match status" value="1"/>
</dbReference>
<comment type="function">
    <text evidence="8">Involved in the transmission of sensory signals from the chemoreceptors to the flagellar motors. CheA is autophosphorylated; it can transfer its phosphate group to either CheB or CheY.</text>
</comment>
<keyword evidence="4 10" id="KW-0597">Phosphoprotein</keyword>
<feature type="coiled-coil region" evidence="11">
    <location>
        <begin position="395"/>
        <end position="422"/>
    </location>
</feature>
<dbReference type="EC" id="2.7.13.3" evidence="2"/>
<dbReference type="SUPFAM" id="SSF52172">
    <property type="entry name" value="CheY-like"/>
    <property type="match status" value="1"/>
</dbReference>
<dbReference type="Gene3D" id="2.30.30.40">
    <property type="entry name" value="SH3 Domains"/>
    <property type="match status" value="1"/>
</dbReference>
<evidence type="ECO:0000256" key="6">
    <source>
        <dbReference type="ARBA" id="ARBA00022777"/>
    </source>
</evidence>
<dbReference type="InterPro" id="IPR036890">
    <property type="entry name" value="HATPase_C_sf"/>
</dbReference>
<reference evidence="17" key="1">
    <citation type="journal article" date="2020" name="mSystems">
        <title>Genome- and Community-Level Interaction Insights into Carbon Utilization and Element Cycling Functions of Hydrothermarchaeota in Hydrothermal Sediment.</title>
        <authorList>
            <person name="Zhou Z."/>
            <person name="Liu Y."/>
            <person name="Xu W."/>
            <person name="Pan J."/>
            <person name="Luo Z.H."/>
            <person name="Li M."/>
        </authorList>
    </citation>
    <scope>NUCLEOTIDE SEQUENCE [LARGE SCALE GENOMIC DNA]</scope>
    <source>
        <strain evidence="17">HyVt-493</strain>
    </source>
</reference>
<feature type="domain" description="CheW-like" evidence="15">
    <location>
        <begin position="699"/>
        <end position="834"/>
    </location>
</feature>
<proteinExistence type="predicted"/>
<evidence type="ECO:0000256" key="9">
    <source>
        <dbReference type="PROSITE-ProRule" id="PRU00110"/>
    </source>
</evidence>
<dbReference type="InterPro" id="IPR004358">
    <property type="entry name" value="Sig_transdc_His_kin-like_C"/>
</dbReference>
<dbReference type="SMART" id="SM00260">
    <property type="entry name" value="CheW"/>
    <property type="match status" value="1"/>
</dbReference>
<feature type="domain" description="HPt" evidence="16">
    <location>
        <begin position="127"/>
        <end position="238"/>
    </location>
</feature>
<dbReference type="SMART" id="SM00387">
    <property type="entry name" value="HATPase_c"/>
    <property type="match status" value="1"/>
</dbReference>
<evidence type="ECO:0000256" key="1">
    <source>
        <dbReference type="ARBA" id="ARBA00000085"/>
    </source>
</evidence>
<dbReference type="PRINTS" id="PR00344">
    <property type="entry name" value="BCTRLSENSOR"/>
</dbReference>
<dbReference type="PROSITE" id="PS50894">
    <property type="entry name" value="HPT"/>
    <property type="match status" value="2"/>
</dbReference>
<dbReference type="CDD" id="cd17546">
    <property type="entry name" value="REC_hyHK_CKI1_RcsC-like"/>
    <property type="match status" value="1"/>
</dbReference>
<gene>
    <name evidence="17" type="ORF">ENJ51_12460</name>
</gene>
<dbReference type="InterPro" id="IPR004105">
    <property type="entry name" value="CheA-like_dim"/>
</dbReference>
<dbReference type="Gene3D" id="3.40.50.2300">
    <property type="match status" value="1"/>
</dbReference>
<dbReference type="PANTHER" id="PTHR43395">
    <property type="entry name" value="SENSOR HISTIDINE KINASE CHEA"/>
    <property type="match status" value="1"/>
</dbReference>
<dbReference type="PROSITE" id="PS50110">
    <property type="entry name" value="RESPONSE_REGULATORY"/>
    <property type="match status" value="1"/>
</dbReference>
<evidence type="ECO:0000256" key="2">
    <source>
        <dbReference type="ARBA" id="ARBA00012438"/>
    </source>
</evidence>
<dbReference type="InterPro" id="IPR003594">
    <property type="entry name" value="HATPase_dom"/>
</dbReference>
<dbReference type="CDD" id="cd00088">
    <property type="entry name" value="HPT"/>
    <property type="match status" value="2"/>
</dbReference>
<dbReference type="InterPro" id="IPR036641">
    <property type="entry name" value="HPT_dom_sf"/>
</dbReference>
<dbReference type="GO" id="GO:0006935">
    <property type="term" value="P:chemotaxis"/>
    <property type="evidence" value="ECO:0007669"/>
    <property type="project" value="InterPro"/>
</dbReference>
<dbReference type="Gene3D" id="1.20.120.160">
    <property type="entry name" value="HPT domain"/>
    <property type="match status" value="2"/>
</dbReference>
<dbReference type="SUPFAM" id="SSF55874">
    <property type="entry name" value="ATPase domain of HSP90 chaperone/DNA topoisomerase II/histidine kinase"/>
    <property type="match status" value="1"/>
</dbReference>
<evidence type="ECO:0000256" key="3">
    <source>
        <dbReference type="ARBA" id="ARBA00021495"/>
    </source>
</evidence>
<evidence type="ECO:0000259" key="14">
    <source>
        <dbReference type="PROSITE" id="PS50110"/>
    </source>
</evidence>